<keyword evidence="10" id="KW-1185">Reference proteome</keyword>
<dbReference type="InterPro" id="IPR023549">
    <property type="entry name" value="Subtilisin_inhibitor"/>
</dbReference>
<keyword evidence="3" id="KW-0964">Secreted</keyword>
<name>C7Q4W6_CATAD</name>
<dbReference type="InterPro" id="IPR036819">
    <property type="entry name" value="Subtilisin_inhibitor-like_sf"/>
</dbReference>
<evidence type="ECO:0000313" key="10">
    <source>
        <dbReference type="Proteomes" id="UP000000851"/>
    </source>
</evidence>
<evidence type="ECO:0000313" key="9">
    <source>
        <dbReference type="EMBL" id="ACU73914.1"/>
    </source>
</evidence>
<evidence type="ECO:0000256" key="2">
    <source>
        <dbReference type="ARBA" id="ARBA00010472"/>
    </source>
</evidence>
<dbReference type="KEGG" id="cai:Caci_5054"/>
<sequence length="148" mass="14818" precursor="true">MHTLAKAATSLLTAGSAAVILSAGTAHATLTTPTATTFLGAFHLTRTGFAGDAGATDLACFTVQGGEQAPTVLGAGAVTDPDAACRELAVADGDPALLLVHPAWTTSDLVAPVTVTVSGSWGPADVSWSHTFLNSSQLAKYTGDVFGF</sequence>
<feature type="chain" id="PRO_5002982887" evidence="7">
    <location>
        <begin position="29"/>
        <end position="148"/>
    </location>
</feature>
<comment type="subcellular location">
    <subcellularLocation>
        <location evidence="1">Secreted</location>
    </subcellularLocation>
</comment>
<keyword evidence="6" id="KW-1015">Disulfide bond</keyword>
<dbReference type="eggNOG" id="ENOG50344DV">
    <property type="taxonomic scope" value="Bacteria"/>
</dbReference>
<reference evidence="9 10" key="1">
    <citation type="journal article" date="2009" name="Stand. Genomic Sci.">
        <title>Complete genome sequence of Catenulispora acidiphila type strain (ID 139908).</title>
        <authorList>
            <person name="Copeland A."/>
            <person name="Lapidus A."/>
            <person name="Glavina Del Rio T."/>
            <person name="Nolan M."/>
            <person name="Lucas S."/>
            <person name="Chen F."/>
            <person name="Tice H."/>
            <person name="Cheng J.F."/>
            <person name="Bruce D."/>
            <person name="Goodwin L."/>
            <person name="Pitluck S."/>
            <person name="Mikhailova N."/>
            <person name="Pati A."/>
            <person name="Ivanova N."/>
            <person name="Mavromatis K."/>
            <person name="Chen A."/>
            <person name="Palaniappan K."/>
            <person name="Chain P."/>
            <person name="Land M."/>
            <person name="Hauser L."/>
            <person name="Chang Y.J."/>
            <person name="Jeffries C.D."/>
            <person name="Chertkov O."/>
            <person name="Brettin T."/>
            <person name="Detter J.C."/>
            <person name="Han C."/>
            <person name="Ali Z."/>
            <person name="Tindall B.J."/>
            <person name="Goker M."/>
            <person name="Bristow J."/>
            <person name="Eisen J.A."/>
            <person name="Markowitz V."/>
            <person name="Hugenholtz P."/>
            <person name="Kyrpides N.C."/>
            <person name="Klenk H.P."/>
        </authorList>
    </citation>
    <scope>NUCLEOTIDE SEQUENCE [LARGE SCALE GENOMIC DNA]</scope>
    <source>
        <strain evidence="10">DSM 44928 / JCM 14897 / NBRC 102108 / NRRL B-24433 / ID139908</strain>
    </source>
</reference>
<organism evidence="9 10">
    <name type="scientific">Catenulispora acidiphila (strain DSM 44928 / JCM 14897 / NBRC 102108 / NRRL B-24433 / ID139908)</name>
    <dbReference type="NCBI Taxonomy" id="479433"/>
    <lineage>
        <taxon>Bacteria</taxon>
        <taxon>Bacillati</taxon>
        <taxon>Actinomycetota</taxon>
        <taxon>Actinomycetes</taxon>
        <taxon>Catenulisporales</taxon>
        <taxon>Catenulisporaceae</taxon>
        <taxon>Catenulispora</taxon>
    </lineage>
</organism>
<evidence type="ECO:0000256" key="4">
    <source>
        <dbReference type="ARBA" id="ARBA00022690"/>
    </source>
</evidence>
<keyword evidence="4" id="KW-0646">Protease inhibitor</keyword>
<dbReference type="HOGENOM" id="CLU_1774030_0_0_11"/>
<feature type="signal peptide" evidence="7">
    <location>
        <begin position="1"/>
        <end position="28"/>
    </location>
</feature>
<feature type="domain" description="Subtilisin inhibitor" evidence="8">
    <location>
        <begin position="75"/>
        <end position="134"/>
    </location>
</feature>
<gene>
    <name evidence="9" type="ordered locus">Caci_5054</name>
</gene>
<dbReference type="InParanoid" id="C7Q4W6"/>
<evidence type="ECO:0000256" key="7">
    <source>
        <dbReference type="SAM" id="SignalP"/>
    </source>
</evidence>
<dbReference type="Gene3D" id="3.30.350.10">
    <property type="entry name" value="Subtilisin inhibitor-like"/>
    <property type="match status" value="1"/>
</dbReference>
<evidence type="ECO:0000256" key="1">
    <source>
        <dbReference type="ARBA" id="ARBA00004613"/>
    </source>
</evidence>
<dbReference type="GO" id="GO:0004867">
    <property type="term" value="F:serine-type endopeptidase inhibitor activity"/>
    <property type="evidence" value="ECO:0007669"/>
    <property type="project" value="UniProtKB-KW"/>
</dbReference>
<protein>
    <submittedName>
        <fullName evidence="9">Protease inhibitor protein</fullName>
    </submittedName>
</protein>
<dbReference type="GO" id="GO:0005576">
    <property type="term" value="C:extracellular region"/>
    <property type="evidence" value="ECO:0007669"/>
    <property type="project" value="UniProtKB-SubCell"/>
</dbReference>
<dbReference type="EMBL" id="CP001700">
    <property type="protein sequence ID" value="ACU73914.1"/>
    <property type="molecule type" value="Genomic_DNA"/>
</dbReference>
<dbReference type="AlphaFoldDB" id="C7Q4W6"/>
<dbReference type="Pfam" id="PF00720">
    <property type="entry name" value="SSI"/>
    <property type="match status" value="1"/>
</dbReference>
<keyword evidence="7" id="KW-0732">Signal</keyword>
<evidence type="ECO:0000256" key="3">
    <source>
        <dbReference type="ARBA" id="ARBA00022525"/>
    </source>
</evidence>
<dbReference type="Proteomes" id="UP000000851">
    <property type="component" value="Chromosome"/>
</dbReference>
<evidence type="ECO:0000256" key="5">
    <source>
        <dbReference type="ARBA" id="ARBA00022900"/>
    </source>
</evidence>
<evidence type="ECO:0000256" key="6">
    <source>
        <dbReference type="ARBA" id="ARBA00023157"/>
    </source>
</evidence>
<keyword evidence="5" id="KW-0722">Serine protease inhibitor</keyword>
<dbReference type="RefSeq" id="WP_015793643.1">
    <property type="nucleotide sequence ID" value="NC_013131.1"/>
</dbReference>
<accession>C7Q4W6</accession>
<proteinExistence type="inferred from homology"/>
<comment type="similarity">
    <text evidence="2">Belongs to the protease inhibitor I16 (SSI) family.</text>
</comment>
<dbReference type="SUPFAM" id="SSF55399">
    <property type="entry name" value="Subtilisin inhibitor"/>
    <property type="match status" value="1"/>
</dbReference>
<evidence type="ECO:0000259" key="8">
    <source>
        <dbReference type="Pfam" id="PF00720"/>
    </source>
</evidence>